<keyword evidence="5" id="KW-0342">GTP-binding</keyword>
<evidence type="ECO:0000313" key="9">
    <source>
        <dbReference type="EMBL" id="EAU85762.2"/>
    </source>
</evidence>
<evidence type="ECO:0008006" key="11">
    <source>
        <dbReference type="Google" id="ProtNLM"/>
    </source>
</evidence>
<dbReference type="OrthoDB" id="10261408at2759"/>
<dbReference type="PRINTS" id="PR00755">
    <property type="entry name" value="AFLATOXINBRP"/>
</dbReference>
<feature type="domain" description="Septin-type G" evidence="8">
    <location>
        <begin position="28"/>
        <end position="424"/>
    </location>
</feature>
<dbReference type="GO" id="GO:0005525">
    <property type="term" value="F:GTP binding"/>
    <property type="evidence" value="ECO:0007669"/>
    <property type="project" value="UniProtKB-KW"/>
</dbReference>
<dbReference type="GO" id="GO:0000978">
    <property type="term" value="F:RNA polymerase II cis-regulatory region sequence-specific DNA binding"/>
    <property type="evidence" value="ECO:0007669"/>
    <property type="project" value="TreeGrafter"/>
</dbReference>
<dbReference type="EMBL" id="AACS02000008">
    <property type="protein sequence ID" value="EAU85762.2"/>
    <property type="molecule type" value="Genomic_DNA"/>
</dbReference>
<dbReference type="InterPro" id="IPR027417">
    <property type="entry name" value="P-loop_NTPase"/>
</dbReference>
<reference evidence="9 10" key="1">
    <citation type="journal article" date="2010" name="Proc. Natl. Acad. Sci. U.S.A.">
        <title>Insights into evolution of multicellular fungi from the assembled chromosomes of the mushroom Coprinopsis cinerea (Coprinus cinereus).</title>
        <authorList>
            <person name="Stajich J.E."/>
            <person name="Wilke S.K."/>
            <person name="Ahren D."/>
            <person name="Au C.H."/>
            <person name="Birren B.W."/>
            <person name="Borodovsky M."/>
            <person name="Burns C."/>
            <person name="Canback B."/>
            <person name="Casselton L.A."/>
            <person name="Cheng C.K."/>
            <person name="Deng J."/>
            <person name="Dietrich F.S."/>
            <person name="Fargo D.C."/>
            <person name="Farman M.L."/>
            <person name="Gathman A.C."/>
            <person name="Goldberg J."/>
            <person name="Guigo R."/>
            <person name="Hoegger P.J."/>
            <person name="Hooker J.B."/>
            <person name="Huggins A."/>
            <person name="James T.Y."/>
            <person name="Kamada T."/>
            <person name="Kilaru S."/>
            <person name="Kodira C."/>
            <person name="Kues U."/>
            <person name="Kupfer D."/>
            <person name="Kwan H.S."/>
            <person name="Lomsadze A."/>
            <person name="Li W."/>
            <person name="Lilly W.W."/>
            <person name="Ma L.J."/>
            <person name="Mackey A.J."/>
            <person name="Manning G."/>
            <person name="Martin F."/>
            <person name="Muraguchi H."/>
            <person name="Natvig D.O."/>
            <person name="Palmerini H."/>
            <person name="Ramesh M.A."/>
            <person name="Rehmeyer C.J."/>
            <person name="Roe B.A."/>
            <person name="Shenoy N."/>
            <person name="Stanke M."/>
            <person name="Ter-Hovhannisyan V."/>
            <person name="Tunlid A."/>
            <person name="Velagapudi R."/>
            <person name="Vision T.J."/>
            <person name="Zeng Q."/>
            <person name="Zolan M.E."/>
            <person name="Pukkila P.J."/>
        </authorList>
    </citation>
    <scope>NUCLEOTIDE SEQUENCE [LARGE SCALE GENOMIC DNA]</scope>
    <source>
        <strain evidence="10">Okayama-7 / 130 / ATCC MYA-4618 / FGSC 9003</strain>
    </source>
</reference>
<feature type="region of interest" description="Disordered" evidence="6">
    <location>
        <begin position="542"/>
        <end position="643"/>
    </location>
</feature>
<dbReference type="GO" id="GO:0005634">
    <property type="term" value="C:nucleus"/>
    <property type="evidence" value="ECO:0007669"/>
    <property type="project" value="TreeGrafter"/>
</dbReference>
<evidence type="ECO:0000256" key="5">
    <source>
        <dbReference type="RuleBase" id="RU004560"/>
    </source>
</evidence>
<dbReference type="SMART" id="SM00066">
    <property type="entry name" value="GAL4"/>
    <property type="match status" value="2"/>
</dbReference>
<dbReference type="HOGENOM" id="CLU_017509_0_0_1"/>
<dbReference type="PANTHER" id="PTHR31069:SF12">
    <property type="entry name" value="TRANSCRIPTION FACTOR DOMAIN-CONTAINING PROTEIN"/>
    <property type="match status" value="1"/>
</dbReference>
<feature type="compositionally biased region" description="Basic and acidic residues" evidence="6">
    <location>
        <begin position="609"/>
        <end position="618"/>
    </location>
</feature>
<dbReference type="OMA" id="RSNPCDY"/>
<dbReference type="AlphaFoldDB" id="A8NSD4"/>
<evidence type="ECO:0000259" key="8">
    <source>
        <dbReference type="PROSITE" id="PS51719"/>
    </source>
</evidence>
<feature type="domain" description="Zn(2)-C6 fungal-type" evidence="7">
    <location>
        <begin position="749"/>
        <end position="779"/>
    </location>
</feature>
<keyword evidence="2" id="KW-0238">DNA-binding</keyword>
<dbReference type="KEGG" id="cci:CC1G_04979"/>
<dbReference type="Gene3D" id="3.40.50.300">
    <property type="entry name" value="P-loop containing nucleotide triphosphate hydrolases"/>
    <property type="match status" value="1"/>
</dbReference>
<evidence type="ECO:0000256" key="2">
    <source>
        <dbReference type="ARBA" id="ARBA00023125"/>
    </source>
</evidence>
<dbReference type="STRING" id="240176.A8NSD4"/>
<dbReference type="Proteomes" id="UP000001861">
    <property type="component" value="Unassembled WGS sequence"/>
</dbReference>
<dbReference type="InterPro" id="IPR001138">
    <property type="entry name" value="Zn2Cys6_DnaBD"/>
</dbReference>
<feature type="region of interest" description="Disordered" evidence="6">
    <location>
        <begin position="1"/>
        <end position="26"/>
    </location>
</feature>
<keyword evidence="1" id="KW-0805">Transcription regulation</keyword>
<dbReference type="PROSITE" id="PS00463">
    <property type="entry name" value="ZN2_CY6_FUNGAL_1"/>
    <property type="match status" value="2"/>
</dbReference>
<evidence type="ECO:0000256" key="6">
    <source>
        <dbReference type="SAM" id="MobiDB-lite"/>
    </source>
</evidence>
<feature type="domain" description="Zn(2)-C6 fungal-type" evidence="7">
    <location>
        <begin position="528"/>
        <end position="558"/>
    </location>
</feature>
<dbReference type="PROSITE" id="PS50048">
    <property type="entry name" value="ZN2_CY6_FUNGAL_2"/>
    <property type="match status" value="2"/>
</dbReference>
<feature type="compositionally biased region" description="Polar residues" evidence="6">
    <location>
        <begin position="305"/>
        <end position="315"/>
    </location>
</feature>
<dbReference type="PANTHER" id="PTHR31069">
    <property type="entry name" value="OLEATE-ACTIVATED TRANSCRIPTION FACTOR 1-RELATED"/>
    <property type="match status" value="1"/>
</dbReference>
<feature type="region of interest" description="Disordered" evidence="6">
    <location>
        <begin position="284"/>
        <end position="318"/>
    </location>
</feature>
<evidence type="ECO:0000256" key="1">
    <source>
        <dbReference type="ARBA" id="ARBA00023015"/>
    </source>
</evidence>
<keyword evidence="3" id="KW-0804">Transcription</keyword>
<feature type="compositionally biased region" description="Basic and acidic residues" evidence="6">
    <location>
        <begin position="1"/>
        <end position="15"/>
    </location>
</feature>
<dbReference type="eggNOG" id="KOG2655">
    <property type="taxonomic scope" value="Eukaryota"/>
</dbReference>
<organism evidence="9 10">
    <name type="scientific">Coprinopsis cinerea (strain Okayama-7 / 130 / ATCC MYA-4618 / FGSC 9003)</name>
    <name type="common">Inky cap fungus</name>
    <name type="synonym">Hormographiella aspergillata</name>
    <dbReference type="NCBI Taxonomy" id="240176"/>
    <lineage>
        <taxon>Eukaryota</taxon>
        <taxon>Fungi</taxon>
        <taxon>Dikarya</taxon>
        <taxon>Basidiomycota</taxon>
        <taxon>Agaricomycotina</taxon>
        <taxon>Agaricomycetes</taxon>
        <taxon>Agaricomycetidae</taxon>
        <taxon>Agaricales</taxon>
        <taxon>Agaricineae</taxon>
        <taxon>Psathyrellaceae</taxon>
        <taxon>Coprinopsis</taxon>
    </lineage>
</organism>
<feature type="compositionally biased region" description="Basic and acidic residues" evidence="6">
    <location>
        <begin position="823"/>
        <end position="857"/>
    </location>
</feature>
<dbReference type="GO" id="GO:0008270">
    <property type="term" value="F:zinc ion binding"/>
    <property type="evidence" value="ECO:0007669"/>
    <property type="project" value="InterPro"/>
</dbReference>
<dbReference type="InterPro" id="IPR030379">
    <property type="entry name" value="G_SEPTIN_dom"/>
</dbReference>
<feature type="compositionally biased region" description="Polar residues" evidence="6">
    <location>
        <begin position="795"/>
        <end position="810"/>
    </location>
</feature>
<keyword evidence="4" id="KW-0539">Nucleus</keyword>
<dbReference type="GO" id="GO:0000981">
    <property type="term" value="F:DNA-binding transcription factor activity, RNA polymerase II-specific"/>
    <property type="evidence" value="ECO:0007669"/>
    <property type="project" value="InterPro"/>
</dbReference>
<keyword evidence="5" id="KW-0547">Nucleotide-binding</keyword>
<dbReference type="GeneID" id="6012526"/>
<dbReference type="Pfam" id="PF00172">
    <property type="entry name" value="Zn_clus"/>
    <property type="match status" value="2"/>
</dbReference>
<dbReference type="Gene3D" id="4.10.240.10">
    <property type="entry name" value="Zn(2)-C6 fungal-type DNA-binding domain"/>
    <property type="match status" value="2"/>
</dbReference>
<feature type="compositionally biased region" description="Polar residues" evidence="6">
    <location>
        <begin position="494"/>
        <end position="517"/>
    </location>
</feature>
<dbReference type="InterPro" id="IPR050675">
    <property type="entry name" value="OAF3"/>
</dbReference>
<proteinExistence type="inferred from homology"/>
<comment type="caution">
    <text evidence="9">The sequence shown here is derived from an EMBL/GenBank/DDBJ whole genome shotgun (WGS) entry which is preliminary data.</text>
</comment>
<comment type="similarity">
    <text evidence="5">Belongs to the TRAFAC class TrmE-Era-EngA-EngB-Septin-like GTPase superfamily. Septin GTPase family.</text>
</comment>
<evidence type="ECO:0000256" key="3">
    <source>
        <dbReference type="ARBA" id="ARBA00023163"/>
    </source>
</evidence>
<feature type="compositionally biased region" description="Low complexity" evidence="6">
    <location>
        <begin position="591"/>
        <end position="608"/>
    </location>
</feature>
<dbReference type="GO" id="GO:0045944">
    <property type="term" value="P:positive regulation of transcription by RNA polymerase II"/>
    <property type="evidence" value="ECO:0007669"/>
    <property type="project" value="TreeGrafter"/>
</dbReference>
<evidence type="ECO:0000256" key="4">
    <source>
        <dbReference type="ARBA" id="ARBA00023242"/>
    </source>
</evidence>
<name>A8NSD4_COPC7</name>
<dbReference type="InterPro" id="IPR036864">
    <property type="entry name" value="Zn2-C6_fun-type_DNA-bd_sf"/>
</dbReference>
<sequence>MNPRDHRIRHDDRDPNAQPNAYEAPDTARSEFTLLVAGCRGGKTSFLRLLLDTSDVSPTTTKDQLASVAKFVQGCACHTTHIRTASLDIEIADGPNTRRPLGLNLIDTPSFDFHDEQEAERLMADVLHHIDSRFVEGLEDEWKARSGDRYVHLYVSPLSFPNSLVNSAPPPVRCIYFLDPDEIVPPTALGPPAPVVPRARNGSFSQPEEPVILEPPVNNPYMLRPVLPKADIAAIRRLSGRVNVLPVIARADVLSNERLAAVKVAIRRDLAEAGIGFGIFDMDGQYQQPQEDRSESSNGYGGYPNGTSTSNGNSPPVSPVTPAALRLPYALISPDAYSHSDGVPRKVPSRHELMQQYAAQFAHASKLARGKFVRTYRWGILDVLDPTHSDFLSLRSAIFHHMEASIFLSHSVVIQNLLTFPFHKQTLQKYTKEYLFSKFRQEVQLQHQKRPPSHHSVSQMSMLPSNSRPILAIDTAPQAIHRQPPPLHHGEMHPTSSARPMQDSAVGSGSAKSSTKTNRQRTKKITVACNFCRSRKLKCDGGRPACGQCTKRNNPCDYMPQNKRRGTVSKTSQRPKGEESESDSGDEGRSPEPSVSPQVSSQTVSRRSSNVDKLHPDGYHPPNTLPPLNDRRDVYGSGVAGSSSVSVNGLSASVPLPGPPSGPSSRAKILHPPEPPQHNYYNEKNELPHIATLLPDASPSTPAPMSAPSLSLAPIRPASEQQAALRKRAATVPSKTTRLAGTSGPKVVACNFCRARKTKCDGAHPACASCARRQLACNYAHDSTASGLKKRRASTSKTTADSPESLSPPSSRMAPTPSIGTDMSREAGDHLDDELELKRPMDHSEFGRVTKKMRMDDSGVSIAQ</sequence>
<dbReference type="CDD" id="cd00067">
    <property type="entry name" value="GAL4"/>
    <property type="match status" value="2"/>
</dbReference>
<dbReference type="RefSeq" id="XP_001835986.2">
    <property type="nucleotide sequence ID" value="XM_001835934.2"/>
</dbReference>
<evidence type="ECO:0000313" key="10">
    <source>
        <dbReference type="Proteomes" id="UP000001861"/>
    </source>
</evidence>
<dbReference type="Pfam" id="PF00735">
    <property type="entry name" value="Septin"/>
    <property type="match status" value="1"/>
</dbReference>
<evidence type="ECO:0000259" key="7">
    <source>
        <dbReference type="PROSITE" id="PS50048"/>
    </source>
</evidence>
<dbReference type="PROSITE" id="PS51719">
    <property type="entry name" value="G_SEPTIN"/>
    <property type="match status" value="1"/>
</dbReference>
<gene>
    <name evidence="9" type="ORF">CC1G_04979</name>
</gene>
<dbReference type="VEuPathDB" id="FungiDB:CC1G_04979"/>
<dbReference type="InParanoid" id="A8NSD4"/>
<protein>
    <recommendedName>
        <fullName evidence="11">GTP binding protein</fullName>
    </recommendedName>
</protein>
<dbReference type="SUPFAM" id="SSF57701">
    <property type="entry name" value="Zn2/Cys6 DNA-binding domain"/>
    <property type="match status" value="2"/>
</dbReference>
<feature type="region of interest" description="Disordered" evidence="6">
    <location>
        <begin position="783"/>
        <end position="864"/>
    </location>
</feature>
<keyword evidence="10" id="KW-1185">Reference proteome</keyword>
<accession>A8NSD4</accession>
<feature type="region of interest" description="Disordered" evidence="6">
    <location>
        <begin position="480"/>
        <end position="522"/>
    </location>
</feature>
<feature type="region of interest" description="Disordered" evidence="6">
    <location>
        <begin position="650"/>
        <end position="669"/>
    </location>
</feature>